<dbReference type="AlphaFoldDB" id="A0A4D6MI36"/>
<protein>
    <submittedName>
        <fullName evidence="1">Uncharacterized protein</fullName>
    </submittedName>
</protein>
<keyword evidence="2" id="KW-1185">Reference proteome</keyword>
<name>A0A4D6MI36_VIGUN</name>
<reference evidence="1 2" key="1">
    <citation type="submission" date="2019-04" db="EMBL/GenBank/DDBJ databases">
        <title>An improved genome assembly and genetic linkage map for asparagus bean, Vigna unguiculata ssp. sesquipedialis.</title>
        <authorList>
            <person name="Xia Q."/>
            <person name="Zhang R."/>
            <person name="Dong Y."/>
        </authorList>
    </citation>
    <scope>NUCLEOTIDE SEQUENCE [LARGE SCALE GENOMIC DNA]</scope>
    <source>
        <tissue evidence="1">Leaf</tissue>
    </source>
</reference>
<evidence type="ECO:0000313" key="1">
    <source>
        <dbReference type="EMBL" id="QCE00381.1"/>
    </source>
</evidence>
<accession>A0A4D6MI36</accession>
<sequence length="122" mass="14151">MATTKFIHILHLNMMILRYPLLPQATTRGSTIYKPQLVDTRVGLSCYEPPVVTPSGVPNIDRGLLLDSIQEKLEDQPLQFKGPMTRTKSKRLEDKIYSRLLMLQAIDMNYFVFLKFVFSFRN</sequence>
<evidence type="ECO:0000313" key="2">
    <source>
        <dbReference type="Proteomes" id="UP000501690"/>
    </source>
</evidence>
<gene>
    <name evidence="1" type="ORF">DEO72_LG7g1671</name>
</gene>
<organism evidence="1 2">
    <name type="scientific">Vigna unguiculata</name>
    <name type="common">Cowpea</name>
    <dbReference type="NCBI Taxonomy" id="3917"/>
    <lineage>
        <taxon>Eukaryota</taxon>
        <taxon>Viridiplantae</taxon>
        <taxon>Streptophyta</taxon>
        <taxon>Embryophyta</taxon>
        <taxon>Tracheophyta</taxon>
        <taxon>Spermatophyta</taxon>
        <taxon>Magnoliopsida</taxon>
        <taxon>eudicotyledons</taxon>
        <taxon>Gunneridae</taxon>
        <taxon>Pentapetalae</taxon>
        <taxon>rosids</taxon>
        <taxon>fabids</taxon>
        <taxon>Fabales</taxon>
        <taxon>Fabaceae</taxon>
        <taxon>Papilionoideae</taxon>
        <taxon>50 kb inversion clade</taxon>
        <taxon>NPAAA clade</taxon>
        <taxon>indigoferoid/millettioid clade</taxon>
        <taxon>Phaseoleae</taxon>
        <taxon>Vigna</taxon>
    </lineage>
</organism>
<proteinExistence type="predicted"/>
<dbReference type="EMBL" id="CP039351">
    <property type="protein sequence ID" value="QCE00381.1"/>
    <property type="molecule type" value="Genomic_DNA"/>
</dbReference>
<dbReference type="Proteomes" id="UP000501690">
    <property type="component" value="Linkage Group LG7"/>
</dbReference>